<keyword evidence="4 5" id="KW-0472">Membrane</keyword>
<accession>A0ABD3BFK5</accession>
<evidence type="ECO:0000313" key="7">
    <source>
        <dbReference type="EMBL" id="KAL3616057.1"/>
    </source>
</evidence>
<dbReference type="EMBL" id="JAVIJP010000099">
    <property type="protein sequence ID" value="KAL3616057.1"/>
    <property type="molecule type" value="Genomic_DNA"/>
</dbReference>
<dbReference type="AlphaFoldDB" id="A0ABD3BFK5"/>
<evidence type="ECO:0000256" key="4">
    <source>
        <dbReference type="ARBA" id="ARBA00023136"/>
    </source>
</evidence>
<comment type="caution">
    <text evidence="7">The sequence shown here is derived from an EMBL/GenBank/DDBJ whole genome shotgun (WGS) entry which is preliminary data.</text>
</comment>
<dbReference type="Proteomes" id="UP001632038">
    <property type="component" value="Unassembled WGS sequence"/>
</dbReference>
<reference evidence="8" key="1">
    <citation type="journal article" date="2024" name="IScience">
        <title>Strigolactones Initiate the Formation of Haustorium-like Structures in Castilleja.</title>
        <authorList>
            <person name="Buerger M."/>
            <person name="Peterson D."/>
            <person name="Chory J."/>
        </authorList>
    </citation>
    <scope>NUCLEOTIDE SEQUENCE [LARGE SCALE GENOMIC DNA]</scope>
</reference>
<evidence type="ECO:0000256" key="5">
    <source>
        <dbReference type="SAM" id="Phobius"/>
    </source>
</evidence>
<keyword evidence="3 5" id="KW-1133">Transmembrane helix</keyword>
<dbReference type="GO" id="GO:0016020">
    <property type="term" value="C:membrane"/>
    <property type="evidence" value="ECO:0007669"/>
    <property type="project" value="UniProtKB-SubCell"/>
</dbReference>
<dbReference type="PANTHER" id="PTHR31415:SF166">
    <property type="entry name" value="LATE EMBRYOGENESIS ABUNDANT (LEA) HYDROXYPROLINE-RICH GLYCOPROTEIN FAMILY"/>
    <property type="match status" value="1"/>
</dbReference>
<sequence>MTEKECGHHDDDDRRKFHRRLVAALLIFIALVLFIILLTYLILRPTKPHFILQDATVYAFNLSTAGNLLTTNFQITLSARNPNDRIGIYYDRVDVYAAYHGQQITVPTLLPATYQGHKDVTVWSPFISGMEVPVAPYTGASLNEDEIAGNVMVNIRVDGRIRWRVGTFISGKYHLFVNCPAYINYGSRNNAGPAVGAAGVKYQLIMDCHVDV</sequence>
<feature type="transmembrane region" description="Helical" evidence="5">
    <location>
        <begin position="21"/>
        <end position="43"/>
    </location>
</feature>
<evidence type="ECO:0000256" key="2">
    <source>
        <dbReference type="ARBA" id="ARBA00022692"/>
    </source>
</evidence>
<protein>
    <submittedName>
        <fullName evidence="7">NDR1/HIN1-like protein 1</fullName>
    </submittedName>
</protein>
<gene>
    <name evidence="7" type="primary">NHL1</name>
    <name evidence="7" type="ORF">CASFOL_040351</name>
</gene>
<keyword evidence="8" id="KW-1185">Reference proteome</keyword>
<evidence type="ECO:0000313" key="8">
    <source>
        <dbReference type="Proteomes" id="UP001632038"/>
    </source>
</evidence>
<dbReference type="InterPro" id="IPR044839">
    <property type="entry name" value="NDR1-like"/>
</dbReference>
<dbReference type="InterPro" id="IPR004864">
    <property type="entry name" value="LEA_2"/>
</dbReference>
<feature type="domain" description="Late embryogenesis abundant protein LEA-2 subgroup" evidence="6">
    <location>
        <begin position="76"/>
        <end position="179"/>
    </location>
</feature>
<keyword evidence="2 5" id="KW-0812">Transmembrane</keyword>
<evidence type="ECO:0000256" key="1">
    <source>
        <dbReference type="ARBA" id="ARBA00004167"/>
    </source>
</evidence>
<proteinExistence type="predicted"/>
<organism evidence="7 8">
    <name type="scientific">Castilleja foliolosa</name>
    <dbReference type="NCBI Taxonomy" id="1961234"/>
    <lineage>
        <taxon>Eukaryota</taxon>
        <taxon>Viridiplantae</taxon>
        <taxon>Streptophyta</taxon>
        <taxon>Embryophyta</taxon>
        <taxon>Tracheophyta</taxon>
        <taxon>Spermatophyta</taxon>
        <taxon>Magnoliopsida</taxon>
        <taxon>eudicotyledons</taxon>
        <taxon>Gunneridae</taxon>
        <taxon>Pentapetalae</taxon>
        <taxon>asterids</taxon>
        <taxon>lamiids</taxon>
        <taxon>Lamiales</taxon>
        <taxon>Orobanchaceae</taxon>
        <taxon>Pedicularideae</taxon>
        <taxon>Castillejinae</taxon>
        <taxon>Castilleja</taxon>
    </lineage>
</organism>
<dbReference type="Pfam" id="PF03168">
    <property type="entry name" value="LEA_2"/>
    <property type="match status" value="1"/>
</dbReference>
<dbReference type="PANTHER" id="PTHR31415">
    <property type="entry name" value="OS05G0367900 PROTEIN"/>
    <property type="match status" value="1"/>
</dbReference>
<evidence type="ECO:0000259" key="6">
    <source>
        <dbReference type="Pfam" id="PF03168"/>
    </source>
</evidence>
<evidence type="ECO:0000256" key="3">
    <source>
        <dbReference type="ARBA" id="ARBA00022989"/>
    </source>
</evidence>
<comment type="subcellular location">
    <subcellularLocation>
        <location evidence="1">Membrane</location>
        <topology evidence="1">Single-pass membrane protein</topology>
    </subcellularLocation>
</comment>
<name>A0ABD3BFK5_9LAMI</name>